<dbReference type="GO" id="GO:0046872">
    <property type="term" value="F:metal ion binding"/>
    <property type="evidence" value="ECO:0007669"/>
    <property type="project" value="InterPro"/>
</dbReference>
<dbReference type="InterPro" id="IPR000551">
    <property type="entry name" value="MerR-type_HTH_dom"/>
</dbReference>
<dbReference type="SUPFAM" id="SSF46955">
    <property type="entry name" value="Putative DNA-binding domain"/>
    <property type="match status" value="1"/>
</dbReference>
<dbReference type="InterPro" id="IPR036724">
    <property type="entry name" value="Cobalamin-bd_sf"/>
</dbReference>
<gene>
    <name evidence="2" type="ORF">CLV55_101362</name>
</gene>
<dbReference type="CDD" id="cd01104">
    <property type="entry name" value="HTH_MlrA-CarA"/>
    <property type="match status" value="1"/>
</dbReference>
<evidence type="ECO:0000313" key="2">
    <source>
        <dbReference type="EMBL" id="RAR75662.1"/>
    </source>
</evidence>
<dbReference type="Proteomes" id="UP000248840">
    <property type="component" value="Unassembled WGS sequence"/>
</dbReference>
<dbReference type="SMART" id="SM00422">
    <property type="entry name" value="HTH_MERR"/>
    <property type="match status" value="1"/>
</dbReference>
<dbReference type="Gene3D" id="3.40.50.280">
    <property type="entry name" value="Cobalamin-binding domain"/>
    <property type="match status" value="1"/>
</dbReference>
<sequence length="298" mass="34645">MNNIKIEFSIKDLENLSGIKAHTIRIWEKRYHIFNPNRTETNVRFYSIEELCKLLNIAFLNNYGYKISRIASLSDKDLIATVKQVNSSITNLNYSINVLKVAMFNFDSVLFNQTHEELAKVKSFGEIFIDVYFPFLREIGMLWQTNSIKSIHEHFVSYLIYQKLISYIATINKEANYIDETKTFVLFLPENEIHEMSLMFVNSQLLEMGYKTIYLGSSVPFSDLVEMNKMFQEVIYVSYFTVAPHVDVLESYLFRFNDEIIAQSNSKLLISGAQTKQLASLYSGIYKFDTVASLIDFV</sequence>
<name>A0A328YTX5_9FLAO</name>
<accession>A0A328YTX5</accession>
<comment type="caution">
    <text evidence="2">The sequence shown here is derived from an EMBL/GenBank/DDBJ whole genome shotgun (WGS) entry which is preliminary data.</text>
</comment>
<dbReference type="PROSITE" id="PS50937">
    <property type="entry name" value="HTH_MERR_2"/>
    <property type="match status" value="1"/>
</dbReference>
<dbReference type="AlphaFoldDB" id="A0A328YTX5"/>
<evidence type="ECO:0000259" key="1">
    <source>
        <dbReference type="PROSITE" id="PS50937"/>
    </source>
</evidence>
<dbReference type="InterPro" id="IPR009061">
    <property type="entry name" value="DNA-bd_dom_put_sf"/>
</dbReference>
<dbReference type="Pfam" id="PF13411">
    <property type="entry name" value="MerR_1"/>
    <property type="match status" value="1"/>
</dbReference>
<organism evidence="2 3">
    <name type="scientific">Flavobacterium aciduliphilum</name>
    <dbReference type="NCBI Taxonomy" id="1101402"/>
    <lineage>
        <taxon>Bacteria</taxon>
        <taxon>Pseudomonadati</taxon>
        <taxon>Bacteroidota</taxon>
        <taxon>Flavobacteriia</taxon>
        <taxon>Flavobacteriales</taxon>
        <taxon>Flavobacteriaceae</taxon>
        <taxon>Flavobacterium</taxon>
    </lineage>
</organism>
<dbReference type="GO" id="GO:0031419">
    <property type="term" value="F:cobalamin binding"/>
    <property type="evidence" value="ECO:0007669"/>
    <property type="project" value="InterPro"/>
</dbReference>
<dbReference type="SUPFAM" id="SSF52242">
    <property type="entry name" value="Cobalamin (vitamin B12)-binding domain"/>
    <property type="match status" value="1"/>
</dbReference>
<proteinExistence type="predicted"/>
<dbReference type="Gene3D" id="1.10.1240.10">
    <property type="entry name" value="Methionine synthase domain"/>
    <property type="match status" value="1"/>
</dbReference>
<feature type="domain" description="HTH merR-type" evidence="1">
    <location>
        <begin position="7"/>
        <end position="76"/>
    </location>
</feature>
<reference evidence="2 3" key="1">
    <citation type="submission" date="2018-06" db="EMBL/GenBank/DDBJ databases">
        <title>Genomic Encyclopedia of Archaeal and Bacterial Type Strains, Phase II (KMG-II): from individual species to whole genera.</title>
        <authorList>
            <person name="Goeker M."/>
        </authorList>
    </citation>
    <scope>NUCLEOTIDE SEQUENCE [LARGE SCALE GENOMIC DNA]</scope>
    <source>
        <strain evidence="2 3">DSM 25663</strain>
    </source>
</reference>
<keyword evidence="3" id="KW-1185">Reference proteome</keyword>
<dbReference type="GO" id="GO:0006355">
    <property type="term" value="P:regulation of DNA-templated transcription"/>
    <property type="evidence" value="ECO:0007669"/>
    <property type="project" value="InterPro"/>
</dbReference>
<protein>
    <submittedName>
        <fullName evidence="2">MerR-like DNA binding protein</fullName>
    </submittedName>
</protein>
<dbReference type="GO" id="GO:0003677">
    <property type="term" value="F:DNA binding"/>
    <property type="evidence" value="ECO:0007669"/>
    <property type="project" value="InterPro"/>
</dbReference>
<dbReference type="InterPro" id="IPR036594">
    <property type="entry name" value="Meth_synthase_dom"/>
</dbReference>
<evidence type="ECO:0000313" key="3">
    <source>
        <dbReference type="Proteomes" id="UP000248840"/>
    </source>
</evidence>
<dbReference type="OrthoDB" id="9800334at2"/>
<dbReference type="EMBL" id="QLSZ01000001">
    <property type="protein sequence ID" value="RAR75662.1"/>
    <property type="molecule type" value="Genomic_DNA"/>
</dbReference>
<dbReference type="Gene3D" id="1.10.1660.10">
    <property type="match status" value="1"/>
</dbReference>
<dbReference type="RefSeq" id="WP_112112023.1">
    <property type="nucleotide sequence ID" value="NZ_QLSZ01000001.1"/>
</dbReference>